<dbReference type="GO" id="GO:0015935">
    <property type="term" value="C:small ribosomal subunit"/>
    <property type="evidence" value="ECO:0007669"/>
    <property type="project" value="TreeGrafter"/>
</dbReference>
<dbReference type="HAMAP" id="MF_00500">
    <property type="entry name" value="Ribosomal_bS20"/>
    <property type="match status" value="1"/>
</dbReference>
<evidence type="ECO:0000256" key="3">
    <source>
        <dbReference type="ARBA" id="ARBA00022884"/>
    </source>
</evidence>
<evidence type="ECO:0000313" key="8">
    <source>
        <dbReference type="EMBL" id="HHR92227.1"/>
    </source>
</evidence>
<keyword evidence="3 7" id="KW-0694">RNA-binding</keyword>
<dbReference type="SUPFAM" id="SSF46992">
    <property type="entry name" value="Ribosomal protein S20"/>
    <property type="match status" value="1"/>
</dbReference>
<evidence type="ECO:0000256" key="1">
    <source>
        <dbReference type="ARBA" id="ARBA00007634"/>
    </source>
</evidence>
<accession>A0A7C5UVP3</accession>
<protein>
    <recommendedName>
        <fullName evidence="6 7">Small ribosomal subunit protein bS20</fullName>
    </recommendedName>
</protein>
<dbReference type="GO" id="GO:0005829">
    <property type="term" value="C:cytosol"/>
    <property type="evidence" value="ECO:0007669"/>
    <property type="project" value="TreeGrafter"/>
</dbReference>
<comment type="similarity">
    <text evidence="1 7">Belongs to the bacterial ribosomal protein bS20 family.</text>
</comment>
<comment type="function">
    <text evidence="7">Binds directly to 16S ribosomal RNA.</text>
</comment>
<keyword evidence="4 7" id="KW-0689">Ribosomal protein</keyword>
<name>A0A7C5UVP3_UNCC3</name>
<gene>
    <name evidence="7 8" type="primary">rpsT</name>
    <name evidence="8" type="ORF">ENL96_01815</name>
</gene>
<proteinExistence type="inferred from homology"/>
<dbReference type="GO" id="GO:0003735">
    <property type="term" value="F:structural constituent of ribosome"/>
    <property type="evidence" value="ECO:0007669"/>
    <property type="project" value="InterPro"/>
</dbReference>
<comment type="caution">
    <text evidence="8">The sequence shown here is derived from an EMBL/GenBank/DDBJ whole genome shotgun (WGS) entry which is preliminary data.</text>
</comment>
<dbReference type="InterPro" id="IPR002583">
    <property type="entry name" value="Ribosomal_bS20"/>
</dbReference>
<dbReference type="Pfam" id="PF01649">
    <property type="entry name" value="Ribosomal_S20p"/>
    <property type="match status" value="1"/>
</dbReference>
<dbReference type="GO" id="GO:0006412">
    <property type="term" value="P:translation"/>
    <property type="evidence" value="ECO:0007669"/>
    <property type="project" value="UniProtKB-UniRule"/>
</dbReference>
<reference evidence="8" key="1">
    <citation type="journal article" date="2020" name="mSystems">
        <title>Genome- and Community-Level Interaction Insights into Carbon Utilization and Element Cycling Functions of Hydrothermarchaeota in Hydrothermal Sediment.</title>
        <authorList>
            <person name="Zhou Z."/>
            <person name="Liu Y."/>
            <person name="Xu W."/>
            <person name="Pan J."/>
            <person name="Luo Z.H."/>
            <person name="Li M."/>
        </authorList>
    </citation>
    <scope>NUCLEOTIDE SEQUENCE [LARGE SCALE GENOMIC DNA]</scope>
    <source>
        <strain evidence="8">SpSt-1042</strain>
    </source>
</reference>
<dbReference type="AlphaFoldDB" id="A0A7C5UVP3"/>
<evidence type="ECO:0000256" key="5">
    <source>
        <dbReference type="ARBA" id="ARBA00023274"/>
    </source>
</evidence>
<sequence>MANLKSSKKDIRRIKRRTARNLARKIAIDKLVRKFRKLIKAKNLDEAKSLIPQIYKALDKAAQRNVIKKKTAARKKSRLMKLLLSTSSE</sequence>
<dbReference type="NCBIfam" id="TIGR00029">
    <property type="entry name" value="S20"/>
    <property type="match status" value="1"/>
</dbReference>
<evidence type="ECO:0000256" key="2">
    <source>
        <dbReference type="ARBA" id="ARBA00022730"/>
    </source>
</evidence>
<keyword evidence="2 7" id="KW-0699">rRNA-binding</keyword>
<evidence type="ECO:0000256" key="4">
    <source>
        <dbReference type="ARBA" id="ARBA00022980"/>
    </source>
</evidence>
<evidence type="ECO:0000256" key="7">
    <source>
        <dbReference type="HAMAP-Rule" id="MF_00500"/>
    </source>
</evidence>
<dbReference type="GO" id="GO:0070181">
    <property type="term" value="F:small ribosomal subunit rRNA binding"/>
    <property type="evidence" value="ECO:0007669"/>
    <property type="project" value="TreeGrafter"/>
</dbReference>
<dbReference type="InterPro" id="IPR036510">
    <property type="entry name" value="Ribosomal_bS20_sf"/>
</dbReference>
<evidence type="ECO:0000256" key="6">
    <source>
        <dbReference type="ARBA" id="ARBA00035136"/>
    </source>
</evidence>
<dbReference type="PANTHER" id="PTHR33398">
    <property type="entry name" value="30S RIBOSOMAL PROTEIN S20"/>
    <property type="match status" value="1"/>
</dbReference>
<dbReference type="Gene3D" id="1.20.58.110">
    <property type="entry name" value="Ribosomal protein S20"/>
    <property type="match status" value="1"/>
</dbReference>
<dbReference type="PANTHER" id="PTHR33398:SF1">
    <property type="entry name" value="SMALL RIBOSOMAL SUBUNIT PROTEIN BS20C"/>
    <property type="match status" value="1"/>
</dbReference>
<keyword evidence="5 7" id="KW-0687">Ribonucleoprotein</keyword>
<organism evidence="8">
    <name type="scientific">candidate division CPR3 bacterium</name>
    <dbReference type="NCBI Taxonomy" id="2268181"/>
    <lineage>
        <taxon>Bacteria</taxon>
        <taxon>Bacteria division CPR3</taxon>
    </lineage>
</organism>
<dbReference type="EMBL" id="DRVY01000051">
    <property type="protein sequence ID" value="HHR92227.1"/>
    <property type="molecule type" value="Genomic_DNA"/>
</dbReference>